<keyword evidence="6" id="KW-0418">Kinase</keyword>
<dbReference type="Pfam" id="PF02518">
    <property type="entry name" value="HATPase_c"/>
    <property type="match status" value="1"/>
</dbReference>
<dbReference type="SMART" id="SM00388">
    <property type="entry name" value="HisKA"/>
    <property type="match status" value="1"/>
</dbReference>
<dbReference type="Gene3D" id="3.30.565.10">
    <property type="entry name" value="Histidine kinase-like ATPase, C-terminal domain"/>
    <property type="match status" value="1"/>
</dbReference>
<evidence type="ECO:0000256" key="8">
    <source>
        <dbReference type="SAM" id="Coils"/>
    </source>
</evidence>
<dbReference type="GO" id="GO:0016020">
    <property type="term" value="C:membrane"/>
    <property type="evidence" value="ECO:0007669"/>
    <property type="project" value="UniProtKB-SubCell"/>
</dbReference>
<keyword evidence="10" id="KW-1133">Transmembrane helix</keyword>
<dbReference type="CDD" id="cd16922">
    <property type="entry name" value="HATPase_EvgS-ArcB-TorS-like"/>
    <property type="match status" value="1"/>
</dbReference>
<dbReference type="AlphaFoldDB" id="A0A5M8FQ75"/>
<evidence type="ECO:0000256" key="6">
    <source>
        <dbReference type="ARBA" id="ARBA00022777"/>
    </source>
</evidence>
<dbReference type="InterPro" id="IPR005467">
    <property type="entry name" value="His_kinase_dom"/>
</dbReference>
<feature type="domain" description="Response regulatory" evidence="12">
    <location>
        <begin position="541"/>
        <end position="659"/>
    </location>
</feature>
<dbReference type="InterPro" id="IPR036890">
    <property type="entry name" value="HATPase_C_sf"/>
</dbReference>
<organism evidence="14 15">
    <name type="scientific">Thiohalocapsa marina</name>
    <dbReference type="NCBI Taxonomy" id="424902"/>
    <lineage>
        <taxon>Bacteria</taxon>
        <taxon>Pseudomonadati</taxon>
        <taxon>Pseudomonadota</taxon>
        <taxon>Gammaproteobacteria</taxon>
        <taxon>Chromatiales</taxon>
        <taxon>Chromatiaceae</taxon>
        <taxon>Thiohalocapsa</taxon>
    </lineage>
</organism>
<evidence type="ECO:0000256" key="5">
    <source>
        <dbReference type="ARBA" id="ARBA00022679"/>
    </source>
</evidence>
<protein>
    <recommendedName>
        <fullName evidence="3">histidine kinase</fullName>
        <ecNumber evidence="3">2.7.13.3</ecNumber>
    </recommendedName>
</protein>
<dbReference type="PROSITE" id="PS50110">
    <property type="entry name" value="RESPONSE_REGULATORY"/>
    <property type="match status" value="1"/>
</dbReference>
<dbReference type="SMART" id="SM00304">
    <property type="entry name" value="HAMP"/>
    <property type="match status" value="1"/>
</dbReference>
<dbReference type="SMART" id="SM00448">
    <property type="entry name" value="REC"/>
    <property type="match status" value="1"/>
</dbReference>
<dbReference type="EC" id="2.7.13.3" evidence="3"/>
<feature type="region of interest" description="Disordered" evidence="9">
    <location>
        <begin position="666"/>
        <end position="688"/>
    </location>
</feature>
<keyword evidence="10" id="KW-0472">Membrane</keyword>
<evidence type="ECO:0000256" key="10">
    <source>
        <dbReference type="SAM" id="Phobius"/>
    </source>
</evidence>
<dbReference type="CDD" id="cd00082">
    <property type="entry name" value="HisKA"/>
    <property type="match status" value="1"/>
</dbReference>
<evidence type="ECO:0000256" key="2">
    <source>
        <dbReference type="ARBA" id="ARBA00004370"/>
    </source>
</evidence>
<dbReference type="Gene3D" id="3.40.50.2300">
    <property type="match status" value="1"/>
</dbReference>
<dbReference type="Gene3D" id="6.10.340.10">
    <property type="match status" value="1"/>
</dbReference>
<gene>
    <name evidence="14" type="ORF">F2Q65_04765</name>
</gene>
<dbReference type="PRINTS" id="PR00344">
    <property type="entry name" value="BCTRLSENSOR"/>
</dbReference>
<dbReference type="GO" id="GO:0000155">
    <property type="term" value="F:phosphorelay sensor kinase activity"/>
    <property type="evidence" value="ECO:0007669"/>
    <property type="project" value="InterPro"/>
</dbReference>
<dbReference type="SUPFAM" id="SSF52172">
    <property type="entry name" value="CheY-like"/>
    <property type="match status" value="1"/>
</dbReference>
<feature type="transmembrane region" description="Helical" evidence="10">
    <location>
        <begin position="168"/>
        <end position="189"/>
    </location>
</feature>
<dbReference type="InterPro" id="IPR003661">
    <property type="entry name" value="HisK_dim/P_dom"/>
</dbReference>
<dbReference type="OrthoDB" id="9810730at2"/>
<comment type="caution">
    <text evidence="14">The sequence shown here is derived from an EMBL/GenBank/DDBJ whole genome shotgun (WGS) entry which is preliminary data.</text>
</comment>
<reference evidence="14 15" key="1">
    <citation type="submission" date="2019-09" db="EMBL/GenBank/DDBJ databases">
        <title>Whole-genome sequence of the purple sulfur bacterium Thiohalocapsa marina DSM 19078.</title>
        <authorList>
            <person name="Kyndt J.A."/>
            <person name="Meyer T.E."/>
        </authorList>
    </citation>
    <scope>NUCLEOTIDE SEQUENCE [LARGE SCALE GENOMIC DNA]</scope>
    <source>
        <strain evidence="14 15">DSM 19078</strain>
    </source>
</reference>
<dbReference type="Pfam" id="PF00512">
    <property type="entry name" value="HisKA"/>
    <property type="match status" value="1"/>
</dbReference>
<dbReference type="SMART" id="SM00387">
    <property type="entry name" value="HATPase_c"/>
    <property type="match status" value="1"/>
</dbReference>
<dbReference type="SUPFAM" id="SSF158472">
    <property type="entry name" value="HAMP domain-like"/>
    <property type="match status" value="1"/>
</dbReference>
<dbReference type="InterPro" id="IPR004358">
    <property type="entry name" value="Sig_transdc_His_kin-like_C"/>
</dbReference>
<dbReference type="PANTHER" id="PTHR43047">
    <property type="entry name" value="TWO-COMPONENT HISTIDINE PROTEIN KINASE"/>
    <property type="match status" value="1"/>
</dbReference>
<feature type="modified residue" description="4-aspartylphosphate" evidence="7">
    <location>
        <position position="592"/>
    </location>
</feature>
<keyword evidence="4 7" id="KW-0597">Phosphoprotein</keyword>
<comment type="subcellular location">
    <subcellularLocation>
        <location evidence="2">Membrane</location>
    </subcellularLocation>
</comment>
<dbReference type="Pfam" id="PF00672">
    <property type="entry name" value="HAMP"/>
    <property type="match status" value="1"/>
</dbReference>
<feature type="domain" description="Histidine kinase" evidence="11">
    <location>
        <begin position="294"/>
        <end position="518"/>
    </location>
</feature>
<dbReference type="RefSeq" id="WP_150090951.1">
    <property type="nucleotide sequence ID" value="NZ_VWXX01000004.1"/>
</dbReference>
<name>A0A5M8FQ75_9GAMM</name>
<dbReference type="Gene3D" id="1.10.287.130">
    <property type="match status" value="1"/>
</dbReference>
<evidence type="ECO:0000259" key="11">
    <source>
        <dbReference type="PROSITE" id="PS50109"/>
    </source>
</evidence>
<evidence type="ECO:0000259" key="12">
    <source>
        <dbReference type="PROSITE" id="PS50110"/>
    </source>
</evidence>
<dbReference type="EMBL" id="VWXX01000004">
    <property type="protein sequence ID" value="KAA6186684.1"/>
    <property type="molecule type" value="Genomic_DNA"/>
</dbReference>
<evidence type="ECO:0000256" key="7">
    <source>
        <dbReference type="PROSITE-ProRule" id="PRU00169"/>
    </source>
</evidence>
<dbReference type="Proteomes" id="UP000322981">
    <property type="component" value="Unassembled WGS sequence"/>
</dbReference>
<dbReference type="PROSITE" id="PS50885">
    <property type="entry name" value="HAMP"/>
    <property type="match status" value="1"/>
</dbReference>
<keyword evidence="5" id="KW-0808">Transferase</keyword>
<keyword evidence="15" id="KW-1185">Reference proteome</keyword>
<evidence type="ECO:0000256" key="4">
    <source>
        <dbReference type="ARBA" id="ARBA00022553"/>
    </source>
</evidence>
<dbReference type="SUPFAM" id="SSF47384">
    <property type="entry name" value="Homodimeric domain of signal transducing histidine kinase"/>
    <property type="match status" value="1"/>
</dbReference>
<accession>A0A5M8FQ75</accession>
<dbReference type="CDD" id="cd06225">
    <property type="entry name" value="HAMP"/>
    <property type="match status" value="1"/>
</dbReference>
<feature type="transmembrane region" description="Helical" evidence="10">
    <location>
        <begin position="33"/>
        <end position="54"/>
    </location>
</feature>
<evidence type="ECO:0000313" key="15">
    <source>
        <dbReference type="Proteomes" id="UP000322981"/>
    </source>
</evidence>
<sequence>MDGDPKPFSLRTVLACLWRRGHRAFADSRITPLIVLLLILGLLLPMVATGYFIFRSELRALHEQFDEELHRTGQVLARSSSSLLWNLQRDIAEAMLQSHLSDERICEIRIQDKLSGRVFVELHNAHCEGARHEVLTPIFNGSTEIGTVRLLMGDGWLQTQIAGRVRELALLFGLLMLVLLSIVVPALVFKVIQPLRRLKQQTGKLSGGNLALAFEWRQGDEIGQVGRAMDEARRKLKELLEEQTRQAARQAIIDQQREENLRLSAAVEQQTRSLREAIARAEASSQAKSTFLSTVSHELRAPLHDILGYAELLNRKASPEARDQLAVIQQSGQQLLRLINDILDFSRGEAKPIVLEPVPLSLSRLADHLAKVYRARAAQGNNRLITRIDTGALDWVLADERRLMQILRNLLENACKFTQNGRIELHVQALPRRPAEDPALCRVRLCVTDTGIGIPRAQRRIIFEPFNRLDRHTRIGGLGLGLAIAQQLARAMGGRITLLSAQGADSGSRFSLTLRLPISVADNAQVDAPRPILGYRGRRRTLLIADDFPTSRGYLADCCRAWGFTVLLAEDGAEALEQLRAAEPPVDAALVDQYMPRLDAWGFLRGVRASAATARLPVVLISAAQMQRPEALPEAMAFDAYAMKPLSEARLAQLLQATLGLEWDYAQPPPSDKGPRAHSAKAPVPRPAAVSDAQVEAFQRMLALGQLSAIQQWARGMAEQSPEQAPLWQDIAQRCSSVDVPGLQRLAKAWQET</sequence>
<dbReference type="SUPFAM" id="SSF55874">
    <property type="entry name" value="ATPase domain of HSP90 chaperone/DNA topoisomerase II/histidine kinase"/>
    <property type="match status" value="1"/>
</dbReference>
<feature type="coiled-coil region" evidence="8">
    <location>
        <begin position="222"/>
        <end position="273"/>
    </location>
</feature>
<keyword evidence="10" id="KW-0812">Transmembrane</keyword>
<dbReference type="InterPro" id="IPR003594">
    <property type="entry name" value="HATPase_dom"/>
</dbReference>
<proteinExistence type="predicted"/>
<dbReference type="InterPro" id="IPR036097">
    <property type="entry name" value="HisK_dim/P_sf"/>
</dbReference>
<dbReference type="InterPro" id="IPR001789">
    <property type="entry name" value="Sig_transdc_resp-reg_receiver"/>
</dbReference>
<evidence type="ECO:0000256" key="9">
    <source>
        <dbReference type="SAM" id="MobiDB-lite"/>
    </source>
</evidence>
<dbReference type="PROSITE" id="PS50109">
    <property type="entry name" value="HIS_KIN"/>
    <property type="match status" value="1"/>
</dbReference>
<keyword evidence="8" id="KW-0175">Coiled coil</keyword>
<evidence type="ECO:0000256" key="1">
    <source>
        <dbReference type="ARBA" id="ARBA00000085"/>
    </source>
</evidence>
<comment type="catalytic activity">
    <reaction evidence="1">
        <text>ATP + protein L-histidine = ADP + protein N-phospho-L-histidine.</text>
        <dbReference type="EC" id="2.7.13.3"/>
    </reaction>
</comment>
<dbReference type="InterPro" id="IPR011006">
    <property type="entry name" value="CheY-like_superfamily"/>
</dbReference>
<evidence type="ECO:0000259" key="13">
    <source>
        <dbReference type="PROSITE" id="PS50885"/>
    </source>
</evidence>
<feature type="domain" description="HAMP" evidence="13">
    <location>
        <begin position="189"/>
        <end position="241"/>
    </location>
</feature>
<dbReference type="Pfam" id="PF00072">
    <property type="entry name" value="Response_reg"/>
    <property type="match status" value="1"/>
</dbReference>
<evidence type="ECO:0000313" key="14">
    <source>
        <dbReference type="EMBL" id="KAA6186684.1"/>
    </source>
</evidence>
<dbReference type="InterPro" id="IPR003660">
    <property type="entry name" value="HAMP_dom"/>
</dbReference>
<evidence type="ECO:0000256" key="3">
    <source>
        <dbReference type="ARBA" id="ARBA00012438"/>
    </source>
</evidence>